<evidence type="ECO:0000256" key="5">
    <source>
        <dbReference type="ARBA" id="ARBA00023136"/>
    </source>
</evidence>
<dbReference type="GO" id="GO:0055085">
    <property type="term" value="P:transmembrane transport"/>
    <property type="evidence" value="ECO:0007669"/>
    <property type="project" value="TreeGrafter"/>
</dbReference>
<feature type="transmembrane region" description="Helical" evidence="6">
    <location>
        <begin position="64"/>
        <end position="84"/>
    </location>
</feature>
<evidence type="ECO:0000256" key="2">
    <source>
        <dbReference type="ARBA" id="ARBA00009773"/>
    </source>
</evidence>
<feature type="transmembrane region" description="Helical" evidence="6">
    <location>
        <begin position="289"/>
        <end position="311"/>
    </location>
</feature>
<dbReference type="Pfam" id="PF01594">
    <property type="entry name" value="AI-2E_transport"/>
    <property type="match status" value="1"/>
</dbReference>
<dbReference type="Proteomes" id="UP000184085">
    <property type="component" value="Unassembled WGS sequence"/>
</dbReference>
<keyword evidence="8" id="KW-1185">Reference proteome</keyword>
<keyword evidence="3 6" id="KW-0812">Transmembrane</keyword>
<gene>
    <name evidence="7" type="ORF">KARMA_2125</name>
</gene>
<keyword evidence="5 6" id="KW-0472">Membrane</keyword>
<accession>A0A1M4N1K4</accession>
<name>A0A1M4N1K4_9RHOB</name>
<sequence length="350" mass="38216">MGQADRPFVTLVYSVALALMAGYLLVIGKQILVPILFAIILCYILLESARGIGRVPGLTRSPTWLRHIFTLLAFAMVLTLLTSITTENAQALAQRVPEYEMRLNVFINDVSERLNLQEQPSWTALRNMMGTDINLGQITSRMLGVLASFGTNMFLVLLLAAFLMLESAGLSAKVTRAFETREQSDAIINIFHQINAQIGQYLAAKTAINLCLGFISWVIMALIGVDFAMFWAVVIGLLNYIPYVGSLMGVLFPTLLSVVQFGDMATTVTTAITLTLAQMLMGNIVEPRLLGRLVNLSPFVVLVSLVVWGSLWGIPGAFLAVPMTSIVTLILAGFPATRWISVLLSSEGKI</sequence>
<dbReference type="RefSeq" id="WP_072706555.1">
    <property type="nucleotide sequence ID" value="NZ_FMJB01000050.1"/>
</dbReference>
<comment type="subcellular location">
    <subcellularLocation>
        <location evidence="1">Membrane</location>
        <topology evidence="1">Multi-pass membrane protein</topology>
    </subcellularLocation>
</comment>
<comment type="similarity">
    <text evidence="2">Belongs to the autoinducer-2 exporter (AI-2E) (TC 2.A.86) family.</text>
</comment>
<dbReference type="PANTHER" id="PTHR21716:SF64">
    <property type="entry name" value="AI-2 TRANSPORT PROTEIN TQSA"/>
    <property type="match status" value="1"/>
</dbReference>
<evidence type="ECO:0000313" key="8">
    <source>
        <dbReference type="Proteomes" id="UP000184085"/>
    </source>
</evidence>
<dbReference type="EMBL" id="FMJB01000050">
    <property type="protein sequence ID" value="SCM67918.1"/>
    <property type="molecule type" value="Genomic_DNA"/>
</dbReference>
<keyword evidence="4 6" id="KW-1133">Transmembrane helix</keyword>
<proteinExistence type="inferred from homology"/>
<evidence type="ECO:0000313" key="7">
    <source>
        <dbReference type="EMBL" id="SCM67918.1"/>
    </source>
</evidence>
<feature type="transmembrane region" description="Helical" evidence="6">
    <location>
        <begin position="31"/>
        <end position="52"/>
    </location>
</feature>
<feature type="transmembrane region" description="Helical" evidence="6">
    <location>
        <begin position="317"/>
        <end position="340"/>
    </location>
</feature>
<dbReference type="GO" id="GO:0016020">
    <property type="term" value="C:membrane"/>
    <property type="evidence" value="ECO:0007669"/>
    <property type="project" value="UniProtKB-SubCell"/>
</dbReference>
<evidence type="ECO:0000256" key="4">
    <source>
        <dbReference type="ARBA" id="ARBA00022989"/>
    </source>
</evidence>
<dbReference type="InterPro" id="IPR002549">
    <property type="entry name" value="AI-2E-like"/>
</dbReference>
<feature type="transmembrane region" description="Helical" evidence="6">
    <location>
        <begin position="7"/>
        <end position="25"/>
    </location>
</feature>
<organism evidence="7 8">
    <name type="scientific">Donghicola eburneus</name>
    <dbReference type="NCBI Taxonomy" id="393278"/>
    <lineage>
        <taxon>Bacteria</taxon>
        <taxon>Pseudomonadati</taxon>
        <taxon>Pseudomonadota</taxon>
        <taxon>Alphaproteobacteria</taxon>
        <taxon>Rhodobacterales</taxon>
        <taxon>Roseobacteraceae</taxon>
        <taxon>Donghicola</taxon>
    </lineage>
</organism>
<dbReference type="AlphaFoldDB" id="A0A1M4N1K4"/>
<feature type="transmembrane region" description="Helical" evidence="6">
    <location>
        <begin position="210"/>
        <end position="238"/>
    </location>
</feature>
<protein>
    <submittedName>
        <fullName evidence="7">Transporter permease</fullName>
    </submittedName>
</protein>
<evidence type="ECO:0000256" key="6">
    <source>
        <dbReference type="SAM" id="Phobius"/>
    </source>
</evidence>
<dbReference type="PANTHER" id="PTHR21716">
    <property type="entry name" value="TRANSMEMBRANE PROTEIN"/>
    <property type="match status" value="1"/>
</dbReference>
<evidence type="ECO:0000256" key="1">
    <source>
        <dbReference type="ARBA" id="ARBA00004141"/>
    </source>
</evidence>
<evidence type="ECO:0000256" key="3">
    <source>
        <dbReference type="ARBA" id="ARBA00022692"/>
    </source>
</evidence>
<feature type="transmembrane region" description="Helical" evidence="6">
    <location>
        <begin position="142"/>
        <end position="165"/>
    </location>
</feature>
<reference evidence="8" key="1">
    <citation type="submission" date="2016-09" db="EMBL/GenBank/DDBJ databases">
        <authorList>
            <person name="Wibberg D."/>
        </authorList>
    </citation>
    <scope>NUCLEOTIDE SEQUENCE [LARGE SCALE GENOMIC DNA]</scope>
</reference>